<organism evidence="3">
    <name type="scientific">Schistocephalus solidus</name>
    <name type="common">Tapeworm</name>
    <dbReference type="NCBI Taxonomy" id="70667"/>
    <lineage>
        <taxon>Eukaryota</taxon>
        <taxon>Metazoa</taxon>
        <taxon>Spiralia</taxon>
        <taxon>Lophotrochozoa</taxon>
        <taxon>Platyhelminthes</taxon>
        <taxon>Cestoda</taxon>
        <taxon>Eucestoda</taxon>
        <taxon>Diphyllobothriidea</taxon>
        <taxon>Diphyllobothriidae</taxon>
        <taxon>Schistocephalus</taxon>
    </lineage>
</organism>
<dbReference type="Proteomes" id="UP000275846">
    <property type="component" value="Unassembled WGS sequence"/>
</dbReference>
<reference evidence="3" key="1">
    <citation type="submission" date="2016-06" db="UniProtKB">
        <authorList>
            <consortium name="WormBaseParasite"/>
        </authorList>
    </citation>
    <scope>IDENTIFICATION</scope>
</reference>
<proteinExistence type="predicted"/>
<name>A0A183TP81_SCHSO</name>
<dbReference type="WBParaSite" id="SSLN_0001896201-mRNA-1">
    <property type="protein sequence ID" value="SSLN_0001896201-mRNA-1"/>
    <property type="gene ID" value="SSLN_0001896201"/>
</dbReference>
<protein>
    <submittedName>
        <fullName evidence="3">LisH domain-containing protein</fullName>
    </submittedName>
</protein>
<evidence type="ECO:0000313" key="3">
    <source>
        <dbReference type="WBParaSite" id="SSLN_0001896201-mRNA-1"/>
    </source>
</evidence>
<gene>
    <name evidence="1" type="ORF">SSLN_LOCUS18279</name>
</gene>
<accession>A0A183TP81</accession>
<dbReference type="AlphaFoldDB" id="A0A183TP81"/>
<keyword evidence="2" id="KW-1185">Reference proteome</keyword>
<evidence type="ECO:0000313" key="2">
    <source>
        <dbReference type="Proteomes" id="UP000275846"/>
    </source>
</evidence>
<sequence>MLGNLFDGDISALPPQECQRLDFLVRLVASETSDQQKRNYNFLLKNVSRDKRPIDVAVNFLYSFGFSYKIAEAKRLSSRSKNPPILVTLVSTIEVDSIFAQRGRISRYLEDAKCFLCRDLTPMERRNVSPLLHRSSASQSIIHKSGHGYANHNETIQQSPIVPGSKTLTSTPALLSTNPLTPSSSRIGISNAVAISHVLVRSSTRDKHILDLIFTNDIAPLFVDFKQGLFQNMSLINNFLDSLEWQNLFSMNDAARLCDFVSVVSNNILELVPTKRVKPYVTESSYVTFFCHD</sequence>
<evidence type="ECO:0000313" key="1">
    <source>
        <dbReference type="EMBL" id="VDM04665.1"/>
    </source>
</evidence>
<dbReference type="EMBL" id="UYSU01044060">
    <property type="protein sequence ID" value="VDM04665.1"/>
    <property type="molecule type" value="Genomic_DNA"/>
</dbReference>
<reference evidence="1 2" key="2">
    <citation type="submission" date="2018-11" db="EMBL/GenBank/DDBJ databases">
        <authorList>
            <consortium name="Pathogen Informatics"/>
        </authorList>
    </citation>
    <scope>NUCLEOTIDE SEQUENCE [LARGE SCALE GENOMIC DNA]</scope>
    <source>
        <strain evidence="1 2">NST_G2</strain>
    </source>
</reference>